<protein>
    <submittedName>
        <fullName evidence="2">Tigger transposable element-derived 4-like protein</fullName>
    </submittedName>
</protein>
<evidence type="ECO:0000313" key="3">
    <source>
        <dbReference type="Proteomes" id="UP000735302"/>
    </source>
</evidence>
<evidence type="ECO:0000256" key="1">
    <source>
        <dbReference type="SAM" id="MobiDB-lite"/>
    </source>
</evidence>
<gene>
    <name evidence="2" type="ORF">PoB_001308800</name>
</gene>
<name>A0AAV3YVH9_9GAST</name>
<feature type="compositionally biased region" description="Low complexity" evidence="1">
    <location>
        <begin position="291"/>
        <end position="304"/>
    </location>
</feature>
<feature type="compositionally biased region" description="Polar residues" evidence="1">
    <location>
        <begin position="306"/>
        <end position="315"/>
    </location>
</feature>
<feature type="region of interest" description="Disordered" evidence="1">
    <location>
        <begin position="107"/>
        <end position="318"/>
    </location>
</feature>
<proteinExistence type="predicted"/>
<keyword evidence="3" id="KW-1185">Reference proteome</keyword>
<sequence>MDNHESHVSRAAREYAKENNIHTVTLLPHTSHRTQPLDRTVFGPMMIFLNSACDSWCLAYPRRAISIYDMAGLIREAWMKASTPNNITAGFKVSRVWHLDKHGFGNENYLPSRVTDRPLPEPISDQHMSSNPVTDSDLPTAAANPEPGPPNSSAPDSPLLTAAANREPGPSNSSAPDSPLPTAAASPEPGSFNSSAPDSPLPTAAANREPGSSNSSALPTAVASCDSGSPNSSAPDSALPTAVASCDSGPTNSSAPDSALPTAAASCDYSSAPDSALPTAAASCDSGSPNSAAPDSALPTAAASCDSGSPNSSAPDSAVPISIAASRSAFSKSPSDVVGYPKANIILCLSCHLFLFPCHPLLLLSV</sequence>
<organism evidence="2 3">
    <name type="scientific">Plakobranchus ocellatus</name>
    <dbReference type="NCBI Taxonomy" id="259542"/>
    <lineage>
        <taxon>Eukaryota</taxon>
        <taxon>Metazoa</taxon>
        <taxon>Spiralia</taxon>
        <taxon>Lophotrochozoa</taxon>
        <taxon>Mollusca</taxon>
        <taxon>Gastropoda</taxon>
        <taxon>Heterobranchia</taxon>
        <taxon>Euthyneura</taxon>
        <taxon>Panpulmonata</taxon>
        <taxon>Sacoglossa</taxon>
        <taxon>Placobranchoidea</taxon>
        <taxon>Plakobranchidae</taxon>
        <taxon>Plakobranchus</taxon>
    </lineage>
</organism>
<dbReference type="Proteomes" id="UP000735302">
    <property type="component" value="Unassembled WGS sequence"/>
</dbReference>
<comment type="caution">
    <text evidence="2">The sequence shown here is derived from an EMBL/GenBank/DDBJ whole genome shotgun (WGS) entry which is preliminary data.</text>
</comment>
<feature type="compositionally biased region" description="Polar residues" evidence="1">
    <location>
        <begin position="226"/>
        <end position="235"/>
    </location>
</feature>
<accession>A0AAV3YVH9</accession>
<dbReference type="EMBL" id="BLXT01001549">
    <property type="protein sequence ID" value="GFN86582.1"/>
    <property type="molecule type" value="Genomic_DNA"/>
</dbReference>
<evidence type="ECO:0000313" key="2">
    <source>
        <dbReference type="EMBL" id="GFN86582.1"/>
    </source>
</evidence>
<reference evidence="2 3" key="1">
    <citation type="journal article" date="2021" name="Elife">
        <title>Chloroplast acquisition without the gene transfer in kleptoplastic sea slugs, Plakobranchus ocellatus.</title>
        <authorList>
            <person name="Maeda T."/>
            <person name="Takahashi S."/>
            <person name="Yoshida T."/>
            <person name="Shimamura S."/>
            <person name="Takaki Y."/>
            <person name="Nagai Y."/>
            <person name="Toyoda A."/>
            <person name="Suzuki Y."/>
            <person name="Arimoto A."/>
            <person name="Ishii H."/>
            <person name="Satoh N."/>
            <person name="Nishiyama T."/>
            <person name="Hasebe M."/>
            <person name="Maruyama T."/>
            <person name="Minagawa J."/>
            <person name="Obokata J."/>
            <person name="Shigenobu S."/>
        </authorList>
    </citation>
    <scope>NUCLEOTIDE SEQUENCE [LARGE SCALE GENOMIC DNA]</scope>
</reference>
<dbReference type="AlphaFoldDB" id="A0AAV3YVH9"/>